<accession>T1BBT4</accession>
<proteinExistence type="predicted"/>
<feature type="non-terminal residue" evidence="1">
    <location>
        <position position="86"/>
    </location>
</feature>
<dbReference type="Pfam" id="PF17132">
    <property type="entry name" value="Glyco_hydro_106"/>
    <property type="match status" value="1"/>
</dbReference>
<reference evidence="1" key="2">
    <citation type="journal article" date="2014" name="ISME J.">
        <title>Microbial stratification in low pH oxic and suboxic macroscopic growths along an acid mine drainage.</title>
        <authorList>
            <person name="Mendez-Garcia C."/>
            <person name="Mesa V."/>
            <person name="Sprenger R.R."/>
            <person name="Richter M."/>
            <person name="Diez M.S."/>
            <person name="Solano J."/>
            <person name="Bargiela R."/>
            <person name="Golyshina O.V."/>
            <person name="Manteca A."/>
            <person name="Ramos J.L."/>
            <person name="Gallego J.R."/>
            <person name="Llorente I."/>
            <person name="Martins Dos Santos V.A."/>
            <person name="Jensen O.N."/>
            <person name="Pelaez A.I."/>
            <person name="Sanchez J."/>
            <person name="Ferrer M."/>
        </authorList>
    </citation>
    <scope>NUCLEOTIDE SEQUENCE</scope>
</reference>
<name>T1BBT4_9ZZZZ</name>
<gene>
    <name evidence="1" type="ORF">B1B_10930</name>
</gene>
<organism evidence="1">
    <name type="scientific">mine drainage metagenome</name>
    <dbReference type="NCBI Taxonomy" id="410659"/>
    <lineage>
        <taxon>unclassified sequences</taxon>
        <taxon>metagenomes</taxon>
        <taxon>ecological metagenomes</taxon>
    </lineage>
</organism>
<protein>
    <submittedName>
        <fullName evidence="1">Uncharacterized protein</fullName>
    </submittedName>
</protein>
<sequence>MGTVFTNGSLPFALKELRIEPYFDYTSDHEDTRVQAVQHKLKAGDLFFVSNRKNHSAWVEASFDVSGYVPQLWNAVTGRIRPVSYR</sequence>
<comment type="caution">
    <text evidence="1">The sequence shown here is derived from an EMBL/GenBank/DDBJ whole genome shotgun (WGS) entry which is preliminary data.</text>
</comment>
<reference evidence="1" key="1">
    <citation type="submission" date="2013-08" db="EMBL/GenBank/DDBJ databases">
        <authorList>
            <person name="Mendez C."/>
            <person name="Richter M."/>
            <person name="Ferrer M."/>
            <person name="Sanchez J."/>
        </authorList>
    </citation>
    <scope>NUCLEOTIDE SEQUENCE</scope>
</reference>
<dbReference type="EMBL" id="AUZY01007063">
    <property type="protein sequence ID" value="EQD51670.1"/>
    <property type="molecule type" value="Genomic_DNA"/>
</dbReference>
<evidence type="ECO:0000313" key="1">
    <source>
        <dbReference type="EMBL" id="EQD51670.1"/>
    </source>
</evidence>
<dbReference type="AlphaFoldDB" id="T1BBT4"/>